<sequence length="38" mass="4011">MNDVLSLAELVIDDETERGLFGTPSISCGQTSAVSDHC</sequence>
<dbReference type="HOGENOM" id="CLU_3326172_0_0_11"/>
<gene>
    <name evidence="1" type="ordered locus">Caci_7171</name>
</gene>
<dbReference type="KEGG" id="cai:Caci_7171"/>
<organism evidence="1 2">
    <name type="scientific">Catenulispora acidiphila (strain DSM 44928 / JCM 14897 / NBRC 102108 / NRRL B-24433 / ID139908)</name>
    <dbReference type="NCBI Taxonomy" id="479433"/>
    <lineage>
        <taxon>Bacteria</taxon>
        <taxon>Bacillati</taxon>
        <taxon>Actinomycetota</taxon>
        <taxon>Actinomycetes</taxon>
        <taxon>Catenulisporales</taxon>
        <taxon>Catenulisporaceae</taxon>
        <taxon>Catenulispora</taxon>
    </lineage>
</organism>
<accession>C7Q6Y7</accession>
<evidence type="ECO:0000313" key="1">
    <source>
        <dbReference type="EMBL" id="ACU76000.1"/>
    </source>
</evidence>
<dbReference type="Proteomes" id="UP000000851">
    <property type="component" value="Chromosome"/>
</dbReference>
<dbReference type="AlphaFoldDB" id="C7Q6Y7"/>
<name>C7Q6Y7_CATAD</name>
<keyword evidence="2" id="KW-1185">Reference proteome</keyword>
<dbReference type="InParanoid" id="C7Q6Y7"/>
<protein>
    <submittedName>
        <fullName evidence="1">Uncharacterized protein</fullName>
    </submittedName>
</protein>
<reference evidence="1 2" key="1">
    <citation type="journal article" date="2009" name="Stand. Genomic Sci.">
        <title>Complete genome sequence of Catenulispora acidiphila type strain (ID 139908).</title>
        <authorList>
            <person name="Copeland A."/>
            <person name="Lapidus A."/>
            <person name="Glavina Del Rio T."/>
            <person name="Nolan M."/>
            <person name="Lucas S."/>
            <person name="Chen F."/>
            <person name="Tice H."/>
            <person name="Cheng J.F."/>
            <person name="Bruce D."/>
            <person name="Goodwin L."/>
            <person name="Pitluck S."/>
            <person name="Mikhailova N."/>
            <person name="Pati A."/>
            <person name="Ivanova N."/>
            <person name="Mavromatis K."/>
            <person name="Chen A."/>
            <person name="Palaniappan K."/>
            <person name="Chain P."/>
            <person name="Land M."/>
            <person name="Hauser L."/>
            <person name="Chang Y.J."/>
            <person name="Jeffries C.D."/>
            <person name="Chertkov O."/>
            <person name="Brettin T."/>
            <person name="Detter J.C."/>
            <person name="Han C."/>
            <person name="Ali Z."/>
            <person name="Tindall B.J."/>
            <person name="Goker M."/>
            <person name="Bristow J."/>
            <person name="Eisen J.A."/>
            <person name="Markowitz V."/>
            <person name="Hugenholtz P."/>
            <person name="Kyrpides N.C."/>
            <person name="Klenk H.P."/>
        </authorList>
    </citation>
    <scope>NUCLEOTIDE SEQUENCE [LARGE SCALE GENOMIC DNA]</scope>
    <source>
        <strain evidence="2">DSM 44928 / JCM 14897 / NBRC 102108 / NRRL B-24433 / ID139908</strain>
    </source>
</reference>
<dbReference type="EMBL" id="CP001700">
    <property type="protein sequence ID" value="ACU76000.1"/>
    <property type="molecule type" value="Genomic_DNA"/>
</dbReference>
<proteinExistence type="predicted"/>
<evidence type="ECO:0000313" key="2">
    <source>
        <dbReference type="Proteomes" id="UP000000851"/>
    </source>
</evidence>
<dbReference type="STRING" id="479433.Caci_7171"/>